<comment type="caution">
    <text evidence="2">The sequence shown here is derived from an EMBL/GenBank/DDBJ whole genome shotgun (WGS) entry which is preliminary data.</text>
</comment>
<dbReference type="AlphaFoldDB" id="A0A1J4JZ65"/>
<dbReference type="RefSeq" id="XP_068357403.1">
    <property type="nucleotide sequence ID" value="XM_068506061.1"/>
</dbReference>
<dbReference type="VEuPathDB" id="TrichDB:TRFO_28247"/>
<evidence type="ECO:0000313" key="2">
    <source>
        <dbReference type="EMBL" id="OHT04267.1"/>
    </source>
</evidence>
<keyword evidence="3" id="KW-1185">Reference proteome</keyword>
<proteinExistence type="predicted"/>
<dbReference type="EMBL" id="MLAK01000799">
    <property type="protein sequence ID" value="OHT04267.1"/>
    <property type="molecule type" value="Genomic_DNA"/>
</dbReference>
<sequence>MLIYYIHFVACSRACTESIDMTYSPLIFSKKFDSSQILCINSSHPYLTAVFNQWNGAQITTYRTANGSTIKDGPYSYNMQFDGFDFGSTIGSIEIEMKKKTELSIGLIVFNKSSDIRIVSNHQKDEILFDSNKTESLDLGKNQYTQYFNASPGHREFYIDMDTEPKDCLTILNGNISTQYCGQINTEKRIENSLPVIFELQTDNDTDSNYVRFTVVSEFKGKRYIRHITNGQRYQALIWFKYDHLSVGAIIGIVIACVVVVILIGIVISFVFFSKKRKNNEI</sequence>
<feature type="transmembrane region" description="Helical" evidence="1">
    <location>
        <begin position="247"/>
        <end position="273"/>
    </location>
</feature>
<accession>A0A1J4JZ65</accession>
<dbReference type="Proteomes" id="UP000179807">
    <property type="component" value="Unassembled WGS sequence"/>
</dbReference>
<evidence type="ECO:0000313" key="3">
    <source>
        <dbReference type="Proteomes" id="UP000179807"/>
    </source>
</evidence>
<protein>
    <submittedName>
        <fullName evidence="2">Uncharacterized protein</fullName>
    </submittedName>
</protein>
<reference evidence="2" key="1">
    <citation type="submission" date="2016-10" db="EMBL/GenBank/DDBJ databases">
        <authorList>
            <person name="Benchimol M."/>
            <person name="Almeida L.G."/>
            <person name="Vasconcelos A.T."/>
            <person name="Perreira-Neves A."/>
            <person name="Rosa I.A."/>
            <person name="Tasca T."/>
            <person name="Bogo M.R."/>
            <person name="de Souza W."/>
        </authorList>
    </citation>
    <scope>NUCLEOTIDE SEQUENCE [LARGE SCALE GENOMIC DNA]</scope>
    <source>
        <strain evidence="2">K</strain>
    </source>
</reference>
<keyword evidence="1" id="KW-0472">Membrane</keyword>
<organism evidence="2 3">
    <name type="scientific">Tritrichomonas foetus</name>
    <dbReference type="NCBI Taxonomy" id="1144522"/>
    <lineage>
        <taxon>Eukaryota</taxon>
        <taxon>Metamonada</taxon>
        <taxon>Parabasalia</taxon>
        <taxon>Tritrichomonadida</taxon>
        <taxon>Tritrichomonadidae</taxon>
        <taxon>Tritrichomonas</taxon>
    </lineage>
</organism>
<gene>
    <name evidence="2" type="ORF">TRFO_28247</name>
</gene>
<keyword evidence="1" id="KW-1133">Transmembrane helix</keyword>
<evidence type="ECO:0000256" key="1">
    <source>
        <dbReference type="SAM" id="Phobius"/>
    </source>
</evidence>
<keyword evidence="1" id="KW-0812">Transmembrane</keyword>
<dbReference type="GeneID" id="94840765"/>
<name>A0A1J4JZ65_9EUKA</name>